<sequence>MMMMEKSTKLSRMINRLRKSGMPRVLVLFLFIFIFMAITTKWLDTSILAGPIPEHIQQSKAFEAYTVSPNCYFKCMEELPVSPSTANSSAAGACPGYFQWIHEDLKPWKDTGITREMVERARDAAHIRLIIVSGRLYVEKYKRAFQTRDLVTIWGILQLLRLYPGKLPDLDLMFECGDEPVILKSDYEGRGASIPPPLFHYCGNESTFDIVFPDWTFWGWSELKIKPWEFLKKDLQQTNERMKWMDREPYAFWKGTAILSRSRLELMKCNLSNNQDWNARLFDMDWKRKRREGFQNVDLESQCTYRYKIYVEGHTWSVSQKYILACDSVCLLITPHYYDFYTRGLLPTVHYWPINENEKCRSIKFAVDWGNKNTKEAQEIGKAGSKFVQEELRMKYVYDYMFHLLYEYAKLLKYQPIVPKGAMEVCSEMLICSTKGLRKKFRKHTMVKSPADSSPCILQPPHDQRTLQALLKRKERLSKQVELWEAGQ</sequence>
<proteinExistence type="predicted"/>
<keyword evidence="2" id="KW-1185">Reference proteome</keyword>
<comment type="caution">
    <text evidence="1">The sequence shown here is derived from an EMBL/GenBank/DDBJ whole genome shotgun (WGS) entry which is preliminary data.</text>
</comment>
<dbReference type="Proteomes" id="UP001060085">
    <property type="component" value="Linkage Group LG08"/>
</dbReference>
<evidence type="ECO:0000313" key="2">
    <source>
        <dbReference type="Proteomes" id="UP001060085"/>
    </source>
</evidence>
<dbReference type="EMBL" id="CM044708">
    <property type="protein sequence ID" value="KAI5647262.1"/>
    <property type="molecule type" value="Genomic_DNA"/>
</dbReference>
<reference evidence="2" key="1">
    <citation type="journal article" date="2023" name="Nat. Plants">
        <title>Single-cell RNA sequencing provides a high-resolution roadmap for understanding the multicellular compartmentation of specialized metabolism.</title>
        <authorList>
            <person name="Sun S."/>
            <person name="Shen X."/>
            <person name="Li Y."/>
            <person name="Li Y."/>
            <person name="Wang S."/>
            <person name="Li R."/>
            <person name="Zhang H."/>
            <person name="Shen G."/>
            <person name="Guo B."/>
            <person name="Wei J."/>
            <person name="Xu J."/>
            <person name="St-Pierre B."/>
            <person name="Chen S."/>
            <person name="Sun C."/>
        </authorList>
    </citation>
    <scope>NUCLEOTIDE SEQUENCE [LARGE SCALE GENOMIC DNA]</scope>
</reference>
<protein>
    <submittedName>
        <fullName evidence="1">Uncharacterized protein</fullName>
    </submittedName>
</protein>
<name>A0ACB9ZK24_CATRO</name>
<evidence type="ECO:0000313" key="1">
    <source>
        <dbReference type="EMBL" id="KAI5647262.1"/>
    </source>
</evidence>
<accession>A0ACB9ZK24</accession>
<gene>
    <name evidence="1" type="ORF">M9H77_33267</name>
</gene>
<organism evidence="1 2">
    <name type="scientific">Catharanthus roseus</name>
    <name type="common">Madagascar periwinkle</name>
    <name type="synonym">Vinca rosea</name>
    <dbReference type="NCBI Taxonomy" id="4058"/>
    <lineage>
        <taxon>Eukaryota</taxon>
        <taxon>Viridiplantae</taxon>
        <taxon>Streptophyta</taxon>
        <taxon>Embryophyta</taxon>
        <taxon>Tracheophyta</taxon>
        <taxon>Spermatophyta</taxon>
        <taxon>Magnoliopsida</taxon>
        <taxon>eudicotyledons</taxon>
        <taxon>Gunneridae</taxon>
        <taxon>Pentapetalae</taxon>
        <taxon>asterids</taxon>
        <taxon>lamiids</taxon>
        <taxon>Gentianales</taxon>
        <taxon>Apocynaceae</taxon>
        <taxon>Rauvolfioideae</taxon>
        <taxon>Vinceae</taxon>
        <taxon>Catharanthinae</taxon>
        <taxon>Catharanthus</taxon>
    </lineage>
</organism>